<evidence type="ECO:0000313" key="3">
    <source>
        <dbReference type="Proteomes" id="UP000571128"/>
    </source>
</evidence>
<proteinExistence type="predicted"/>
<reference evidence="2 3" key="1">
    <citation type="submission" date="2020-03" db="EMBL/GenBank/DDBJ databases">
        <title>Soil Listeria distribution.</title>
        <authorList>
            <person name="Liao J."/>
            <person name="Wiedmann M."/>
        </authorList>
    </citation>
    <scope>NUCLEOTIDE SEQUENCE [LARGE SCALE GENOMIC DNA]</scope>
    <source>
        <strain evidence="2 3">FSL L7-1645</strain>
    </source>
</reference>
<dbReference type="RefSeq" id="WP_007548363.1">
    <property type="nucleotide sequence ID" value="NZ_JAARPY010000002.1"/>
</dbReference>
<gene>
    <name evidence="2" type="ORF">HB844_02640</name>
</gene>
<name>A0A841YBU2_9LIST</name>
<evidence type="ECO:0000259" key="1">
    <source>
        <dbReference type="Pfam" id="PF12680"/>
    </source>
</evidence>
<dbReference type="EMBL" id="JAARPY010000002">
    <property type="protein sequence ID" value="MBC1397762.1"/>
    <property type="molecule type" value="Genomic_DNA"/>
</dbReference>
<evidence type="ECO:0000313" key="2">
    <source>
        <dbReference type="EMBL" id="MBC1397762.1"/>
    </source>
</evidence>
<organism evidence="2 3">
    <name type="scientific">Listeria fleischmannii</name>
    <dbReference type="NCBI Taxonomy" id="1069827"/>
    <lineage>
        <taxon>Bacteria</taxon>
        <taxon>Bacillati</taxon>
        <taxon>Bacillota</taxon>
        <taxon>Bacilli</taxon>
        <taxon>Bacillales</taxon>
        <taxon>Listeriaceae</taxon>
        <taxon>Listeria</taxon>
    </lineage>
</organism>
<comment type="caution">
    <text evidence="2">The sequence shown here is derived from an EMBL/GenBank/DDBJ whole genome shotgun (WGS) entry which is preliminary data.</text>
</comment>
<dbReference type="InterPro" id="IPR032710">
    <property type="entry name" value="NTF2-like_dom_sf"/>
</dbReference>
<dbReference type="AlphaFoldDB" id="A0A841YBU2"/>
<dbReference type="Pfam" id="PF12680">
    <property type="entry name" value="SnoaL_2"/>
    <property type="match status" value="1"/>
</dbReference>
<dbReference type="Proteomes" id="UP000571128">
    <property type="component" value="Unassembled WGS sequence"/>
</dbReference>
<dbReference type="Gene3D" id="3.10.450.50">
    <property type="match status" value="1"/>
</dbReference>
<dbReference type="InterPro" id="IPR037401">
    <property type="entry name" value="SnoaL-like"/>
</dbReference>
<sequence length="146" mass="16738">MQQQLTIEEKRMIPHQFHTNLNNREFEKQYDLITPDIKFHKNGQVIEGADKFVKALQSISAFSEDVRIDDKELYADENVAISRYTMSGTLTGELTFPDGTKASQTNKSFSYNSVEFFSLNDEGKVYEIRQVNDSGLTPLTMESQVK</sequence>
<accession>A0A841YBU2</accession>
<dbReference type="SUPFAM" id="SSF54427">
    <property type="entry name" value="NTF2-like"/>
    <property type="match status" value="1"/>
</dbReference>
<protein>
    <submittedName>
        <fullName evidence="2">Nuclear transport factor 2 family protein</fullName>
    </submittedName>
</protein>
<feature type="domain" description="SnoaL-like" evidence="1">
    <location>
        <begin position="16"/>
        <end position="127"/>
    </location>
</feature>